<accession>A0ABV8WYE4</accession>
<sequence length="344" mass="38831">MKALLLFRFIKPIYTIVVIMFLVVLTACSSVEDDNASDVQQNNINPVVPEKPKSTESEPTSFENYEEYISYISEVPDFEPYYKTVFAFEELPNGITSVPIEEVKAMYNEMKATFDYVLVNEHSLVHRGNYEGDTSFVEGYEPSQTTDISMESSSPINTVSRDWQGNEILTTPLKTVILGESVSTRFDSSIDEGRNLQVADFTLKSPNEPISVVLGNAYKDIYAIGDIFSLELISEVMDFKVVGFYKSGVGLSKDVGALDHVNFDHTIVMPHFIPDYEPVGEAAVFQHAFLVAELMSGHIRIQKSVEDIEDATYEQTVEIMEEIAERHNLSSLYKVPYWPVGFVW</sequence>
<feature type="region of interest" description="Disordered" evidence="1">
    <location>
        <begin position="36"/>
        <end position="61"/>
    </location>
</feature>
<gene>
    <name evidence="2" type="ORF">ACFOY7_08220</name>
</gene>
<evidence type="ECO:0000313" key="3">
    <source>
        <dbReference type="Proteomes" id="UP001595882"/>
    </source>
</evidence>
<reference evidence="3" key="1">
    <citation type="journal article" date="2019" name="Int. J. Syst. Evol. Microbiol.">
        <title>The Global Catalogue of Microorganisms (GCM) 10K type strain sequencing project: providing services to taxonomists for standard genome sequencing and annotation.</title>
        <authorList>
            <consortium name="The Broad Institute Genomics Platform"/>
            <consortium name="The Broad Institute Genome Sequencing Center for Infectious Disease"/>
            <person name="Wu L."/>
            <person name="Ma J."/>
        </authorList>
    </citation>
    <scope>NUCLEOTIDE SEQUENCE [LARGE SCALE GENOMIC DNA]</scope>
    <source>
        <strain evidence="3">CCUG 37865</strain>
    </source>
</reference>
<evidence type="ECO:0000313" key="2">
    <source>
        <dbReference type="EMBL" id="MFC4403059.1"/>
    </source>
</evidence>
<organism evidence="2 3">
    <name type="scientific">Gracilibacillus xinjiangensis</name>
    <dbReference type="NCBI Taxonomy" id="1193282"/>
    <lineage>
        <taxon>Bacteria</taxon>
        <taxon>Bacillati</taxon>
        <taxon>Bacillota</taxon>
        <taxon>Bacilli</taxon>
        <taxon>Bacillales</taxon>
        <taxon>Bacillaceae</taxon>
        <taxon>Gracilibacillus</taxon>
    </lineage>
</organism>
<dbReference type="Proteomes" id="UP001595882">
    <property type="component" value="Unassembled WGS sequence"/>
</dbReference>
<dbReference type="RefSeq" id="WP_390251242.1">
    <property type="nucleotide sequence ID" value="NZ_JBHSDT010000004.1"/>
</dbReference>
<keyword evidence="3" id="KW-1185">Reference proteome</keyword>
<proteinExistence type="predicted"/>
<dbReference type="EMBL" id="JBHSDT010000004">
    <property type="protein sequence ID" value="MFC4403059.1"/>
    <property type="molecule type" value="Genomic_DNA"/>
</dbReference>
<dbReference type="PROSITE" id="PS51257">
    <property type="entry name" value="PROKAR_LIPOPROTEIN"/>
    <property type="match status" value="1"/>
</dbReference>
<protein>
    <submittedName>
        <fullName evidence="2">Uncharacterized protein</fullName>
    </submittedName>
</protein>
<name>A0ABV8WYE4_9BACI</name>
<evidence type="ECO:0000256" key="1">
    <source>
        <dbReference type="SAM" id="MobiDB-lite"/>
    </source>
</evidence>
<comment type="caution">
    <text evidence="2">The sequence shown here is derived from an EMBL/GenBank/DDBJ whole genome shotgun (WGS) entry which is preliminary data.</text>
</comment>